<dbReference type="GO" id="GO:0003676">
    <property type="term" value="F:nucleic acid binding"/>
    <property type="evidence" value="ECO:0007669"/>
    <property type="project" value="InterPro"/>
</dbReference>
<evidence type="ECO:0000313" key="10">
    <source>
        <dbReference type="Proteomes" id="UP000007635"/>
    </source>
</evidence>
<dbReference type="PANTHER" id="PTHR13068">
    <property type="entry name" value="CGI-12 PROTEIN-RELATED"/>
    <property type="match status" value="1"/>
</dbReference>
<proteinExistence type="inferred from homology"/>
<dbReference type="FunFam" id="1.25.70.10:FF:000002">
    <property type="entry name" value="transcription termination factor 3, mitochondrial"/>
    <property type="match status" value="1"/>
</dbReference>
<reference evidence="9" key="2">
    <citation type="submission" date="2025-08" db="UniProtKB">
        <authorList>
            <consortium name="Ensembl"/>
        </authorList>
    </citation>
    <scope>IDENTIFICATION</scope>
</reference>
<dbReference type="PANTHER" id="PTHR13068:SF194">
    <property type="entry name" value="TRANSCRIPTION TERMINATION FACTOR 3, MITOCHONDRIAL"/>
    <property type="match status" value="1"/>
</dbReference>
<keyword evidence="4" id="KW-0805">Transcription regulation</keyword>
<evidence type="ECO:0000256" key="2">
    <source>
        <dbReference type="ARBA" id="ARBA00007692"/>
    </source>
</evidence>
<evidence type="ECO:0000256" key="6">
    <source>
        <dbReference type="ARBA" id="ARBA00023163"/>
    </source>
</evidence>
<dbReference type="InterPro" id="IPR038538">
    <property type="entry name" value="MTERF_sf"/>
</dbReference>
<dbReference type="GO" id="GO:0005739">
    <property type="term" value="C:mitochondrion"/>
    <property type="evidence" value="ECO:0007669"/>
    <property type="project" value="UniProtKB-SubCell"/>
</dbReference>
<comment type="similarity">
    <text evidence="2">Belongs to the mTERF family.</text>
</comment>
<dbReference type="Pfam" id="PF02536">
    <property type="entry name" value="mTERF"/>
    <property type="match status" value="1"/>
</dbReference>
<evidence type="ECO:0000256" key="5">
    <source>
        <dbReference type="ARBA" id="ARBA00023128"/>
    </source>
</evidence>
<protein>
    <recommendedName>
        <fullName evidence="7">Transcription termination factor 3, mitochondrial</fullName>
    </recommendedName>
    <alternativeName>
        <fullName evidence="8">mTERF domain-containing protein 1, mitochondrial</fullName>
    </alternativeName>
</protein>
<keyword evidence="3" id="KW-0809">Transit peptide</keyword>
<evidence type="ECO:0000256" key="7">
    <source>
        <dbReference type="ARBA" id="ARBA00071275"/>
    </source>
</evidence>
<accession>A0AAQ4Q0W3</accession>
<organism evidence="9 10">
    <name type="scientific">Gasterosteus aculeatus aculeatus</name>
    <name type="common">three-spined stickleback</name>
    <dbReference type="NCBI Taxonomy" id="481459"/>
    <lineage>
        <taxon>Eukaryota</taxon>
        <taxon>Metazoa</taxon>
        <taxon>Chordata</taxon>
        <taxon>Craniata</taxon>
        <taxon>Vertebrata</taxon>
        <taxon>Euteleostomi</taxon>
        <taxon>Actinopterygii</taxon>
        <taxon>Neopterygii</taxon>
        <taxon>Teleostei</taxon>
        <taxon>Neoteleostei</taxon>
        <taxon>Acanthomorphata</taxon>
        <taxon>Eupercaria</taxon>
        <taxon>Perciformes</taxon>
        <taxon>Cottioidei</taxon>
        <taxon>Gasterosteales</taxon>
        <taxon>Gasterosteidae</taxon>
        <taxon>Gasterosteus</taxon>
    </lineage>
</organism>
<reference evidence="9 10" key="1">
    <citation type="journal article" date="2021" name="G3 (Bethesda)">
        <title>Improved contiguity of the threespine stickleback genome using long-read sequencing.</title>
        <authorList>
            <person name="Nath S."/>
            <person name="Shaw D.E."/>
            <person name="White M.A."/>
        </authorList>
    </citation>
    <scope>NUCLEOTIDE SEQUENCE [LARGE SCALE GENOMIC DNA]</scope>
    <source>
        <strain evidence="9 10">Lake Benthic</strain>
    </source>
</reference>
<dbReference type="Ensembl" id="ENSGACT00000077493.1">
    <property type="protein sequence ID" value="ENSGACP00000044804.1"/>
    <property type="gene ID" value="ENSGACG00000005407.2"/>
</dbReference>
<dbReference type="SMART" id="SM00733">
    <property type="entry name" value="Mterf"/>
    <property type="match status" value="5"/>
</dbReference>
<dbReference type="AlphaFoldDB" id="A0AAQ4Q0W3"/>
<dbReference type="Proteomes" id="UP000007635">
    <property type="component" value="Chromosome X"/>
</dbReference>
<dbReference type="InterPro" id="IPR003690">
    <property type="entry name" value="MTERF"/>
</dbReference>
<dbReference type="GO" id="GO:0006355">
    <property type="term" value="P:regulation of DNA-templated transcription"/>
    <property type="evidence" value="ECO:0007669"/>
    <property type="project" value="UniProtKB-ARBA"/>
</dbReference>
<evidence type="ECO:0000256" key="8">
    <source>
        <dbReference type="ARBA" id="ARBA00081775"/>
    </source>
</evidence>
<keyword evidence="5" id="KW-0496">Mitochondrion</keyword>
<dbReference type="GO" id="GO:0061668">
    <property type="term" value="P:mitochondrial ribosome assembly"/>
    <property type="evidence" value="ECO:0007669"/>
    <property type="project" value="TreeGrafter"/>
</dbReference>
<dbReference type="Gene3D" id="1.25.70.10">
    <property type="entry name" value="Transcription termination factor 3, mitochondrial"/>
    <property type="match status" value="1"/>
</dbReference>
<evidence type="ECO:0000256" key="1">
    <source>
        <dbReference type="ARBA" id="ARBA00004173"/>
    </source>
</evidence>
<evidence type="ECO:0000256" key="3">
    <source>
        <dbReference type="ARBA" id="ARBA00022946"/>
    </source>
</evidence>
<dbReference type="GO" id="GO:0006390">
    <property type="term" value="P:mitochondrial transcription"/>
    <property type="evidence" value="ECO:0007669"/>
    <property type="project" value="TreeGrafter"/>
</dbReference>
<comment type="subcellular location">
    <subcellularLocation>
        <location evidence="1">Mitochondrion</location>
    </subcellularLocation>
</comment>
<evidence type="ECO:0000256" key="4">
    <source>
        <dbReference type="ARBA" id="ARBA00023015"/>
    </source>
</evidence>
<sequence length="521" mass="59181">MWFIKREMINRHCSNGKDNLRNFTKRQLESNHILARYLSELPGDADGPTEAVAADEQSLHCPASKVGKCKDVKVAQDPLPCYHCTVHSIFLQGERISMATSCAHLCLQCRSLLCSKKVASTWQYYTHVRHCIRVTQVPTKILDGSSIVKGTHKTNPAKQMQKQQVFCYSDFAAKHLATGAEENKDVEETSCADVVAFKSPMLPIRDAVLESQVSLDLDAAAEFSAFEVISDEEAVRISVPSAMPPASTSLRDYVDHSETLSKLVQLGVNLWKIEQRPNVGSMLLRLNFNADVAPRLLFLKEIGVEDSRFGYIITRNPFILTESLENLQSRVNYLKSKKFSSETVASMVSRAPYLLNFSVKRLDNRLGFYQQQLKLSDSNTRNIVARLPRLLCGSLEPVKENLKVCEMELGFKENEIQHIVIAVPKVLTADKRKLTKIFDFLHNIMKLPHNLIAKFPQVFNSKYLRIRERHMFLDYLGKAQYDPTLPNYISLDRLVSLPDEPFCNELALATLEDFYLFQKTL</sequence>
<keyword evidence="6" id="KW-0804">Transcription</keyword>
<name>A0AAQ4Q0W3_GASAC</name>
<evidence type="ECO:0000313" key="9">
    <source>
        <dbReference type="Ensembl" id="ENSGACP00000044804.1"/>
    </source>
</evidence>
<keyword evidence="10" id="KW-1185">Reference proteome</keyword>
<dbReference type="GeneTree" id="ENSGT00390000005801"/>
<reference evidence="9" key="3">
    <citation type="submission" date="2025-09" db="UniProtKB">
        <authorList>
            <consortium name="Ensembl"/>
        </authorList>
    </citation>
    <scope>IDENTIFICATION</scope>
</reference>